<dbReference type="GO" id="GO:0006313">
    <property type="term" value="P:DNA transposition"/>
    <property type="evidence" value="ECO:0007669"/>
    <property type="project" value="InterPro"/>
</dbReference>
<dbReference type="InterPro" id="IPR052338">
    <property type="entry name" value="Transposase_5"/>
</dbReference>
<dbReference type="PANTHER" id="PTHR23022">
    <property type="entry name" value="TRANSPOSABLE ELEMENT-RELATED"/>
    <property type="match status" value="1"/>
</dbReference>
<evidence type="ECO:0000259" key="2">
    <source>
        <dbReference type="Pfam" id="PF13358"/>
    </source>
</evidence>
<dbReference type="Gene3D" id="3.30.420.10">
    <property type="entry name" value="Ribonuclease H-like superfamily/Ribonuclease H"/>
    <property type="match status" value="1"/>
</dbReference>
<dbReference type="EMBL" id="ML119678">
    <property type="protein sequence ID" value="RPA81605.1"/>
    <property type="molecule type" value="Genomic_DNA"/>
</dbReference>
<evidence type="ECO:0000313" key="3">
    <source>
        <dbReference type="EMBL" id="RPA81605.1"/>
    </source>
</evidence>
<name>A0A3N4I688_ASCIM</name>
<feature type="domain" description="Tc1-like transposase DDE" evidence="2">
    <location>
        <begin position="91"/>
        <end position="254"/>
    </location>
</feature>
<dbReference type="InterPro" id="IPR002492">
    <property type="entry name" value="Transposase_Tc1-like"/>
</dbReference>
<dbReference type="OrthoDB" id="3549254at2759"/>
<reference evidence="3 4" key="1">
    <citation type="journal article" date="2018" name="Nat. Ecol. Evol.">
        <title>Pezizomycetes genomes reveal the molecular basis of ectomycorrhizal truffle lifestyle.</title>
        <authorList>
            <person name="Murat C."/>
            <person name="Payen T."/>
            <person name="Noel B."/>
            <person name="Kuo A."/>
            <person name="Morin E."/>
            <person name="Chen J."/>
            <person name="Kohler A."/>
            <person name="Krizsan K."/>
            <person name="Balestrini R."/>
            <person name="Da Silva C."/>
            <person name="Montanini B."/>
            <person name="Hainaut M."/>
            <person name="Levati E."/>
            <person name="Barry K.W."/>
            <person name="Belfiori B."/>
            <person name="Cichocki N."/>
            <person name="Clum A."/>
            <person name="Dockter R.B."/>
            <person name="Fauchery L."/>
            <person name="Guy J."/>
            <person name="Iotti M."/>
            <person name="Le Tacon F."/>
            <person name="Lindquist E.A."/>
            <person name="Lipzen A."/>
            <person name="Malagnac F."/>
            <person name="Mello A."/>
            <person name="Molinier V."/>
            <person name="Miyauchi S."/>
            <person name="Poulain J."/>
            <person name="Riccioni C."/>
            <person name="Rubini A."/>
            <person name="Sitrit Y."/>
            <person name="Splivallo R."/>
            <person name="Traeger S."/>
            <person name="Wang M."/>
            <person name="Zifcakova L."/>
            <person name="Wipf D."/>
            <person name="Zambonelli A."/>
            <person name="Paolocci F."/>
            <person name="Nowrousian M."/>
            <person name="Ottonello S."/>
            <person name="Baldrian P."/>
            <person name="Spatafora J.W."/>
            <person name="Henrissat B."/>
            <person name="Nagy L.G."/>
            <person name="Aury J.M."/>
            <person name="Wincker P."/>
            <person name="Grigoriev I.V."/>
            <person name="Bonfante P."/>
            <person name="Martin F.M."/>
        </authorList>
    </citation>
    <scope>NUCLEOTIDE SEQUENCE [LARGE SCALE GENOMIC DNA]</scope>
    <source>
        <strain evidence="3 4">RN42</strain>
    </source>
</reference>
<feature type="domain" description="Transposase Tc1-like" evidence="1">
    <location>
        <begin position="14"/>
        <end position="81"/>
    </location>
</feature>
<evidence type="ECO:0000313" key="4">
    <source>
        <dbReference type="Proteomes" id="UP000275078"/>
    </source>
</evidence>
<dbReference type="InterPro" id="IPR038717">
    <property type="entry name" value="Tc1-like_DDE_dom"/>
</dbReference>
<evidence type="ECO:0000259" key="1">
    <source>
        <dbReference type="Pfam" id="PF01498"/>
    </source>
</evidence>
<dbReference type="Proteomes" id="UP000275078">
    <property type="component" value="Unassembled WGS sequence"/>
</dbReference>
<keyword evidence="4" id="KW-1185">Reference proteome</keyword>
<dbReference type="Pfam" id="PF13358">
    <property type="entry name" value="DDE_3"/>
    <property type="match status" value="1"/>
</dbReference>
<organism evidence="3 4">
    <name type="scientific">Ascobolus immersus RN42</name>
    <dbReference type="NCBI Taxonomy" id="1160509"/>
    <lineage>
        <taxon>Eukaryota</taxon>
        <taxon>Fungi</taxon>
        <taxon>Dikarya</taxon>
        <taxon>Ascomycota</taxon>
        <taxon>Pezizomycotina</taxon>
        <taxon>Pezizomycetes</taxon>
        <taxon>Pezizales</taxon>
        <taxon>Ascobolaceae</taxon>
        <taxon>Ascobolus</taxon>
    </lineage>
</organism>
<feature type="non-terminal residue" evidence="3">
    <location>
        <position position="294"/>
    </location>
</feature>
<gene>
    <name evidence="3" type="ORF">BJ508DRAFT_195184</name>
</gene>
<dbReference type="GO" id="GO:0015074">
    <property type="term" value="P:DNA integration"/>
    <property type="evidence" value="ECO:0007669"/>
    <property type="project" value="InterPro"/>
</dbReference>
<dbReference type="AlphaFoldDB" id="A0A3N4I688"/>
<evidence type="ECO:0008006" key="5">
    <source>
        <dbReference type="Google" id="ProtNLM"/>
    </source>
</evidence>
<protein>
    <recommendedName>
        <fullName evidence="5">Tc1-like transposase DDE domain-containing protein</fullName>
    </recommendedName>
</protein>
<feature type="non-terminal residue" evidence="3">
    <location>
        <position position="1"/>
    </location>
</feature>
<dbReference type="InterPro" id="IPR036397">
    <property type="entry name" value="RNaseH_sf"/>
</dbReference>
<dbReference type="STRING" id="1160509.A0A3N4I688"/>
<dbReference type="Pfam" id="PF01498">
    <property type="entry name" value="HTH_Tnp_Tc3_2"/>
    <property type="match status" value="1"/>
</dbReference>
<proteinExistence type="predicted"/>
<dbReference type="PANTHER" id="PTHR23022:SF119">
    <property type="entry name" value="TC1-LIKE TRANSPOSASE DDE DOMAIN-CONTAINING PROTEIN"/>
    <property type="match status" value="1"/>
</dbReference>
<accession>A0A3N4I688</accession>
<sequence>PRSGRPLKFSERIRRWIMTSIRQYRFTYISEIQAACPETISRSTIRRYIKDAGLDSRISRKKPFLTAAQRKTRLYWCTKYTKGWTQGEWDRVVWTDECSFEVGKNAGRLRCWRKPDEAFNPDCLRPTFKSGRSSLMVWGCIIKGRKSPLVFLEKPEGATRNSVTAQRYIDEVLRPVLIPFWTEMCEERGWAEVVEDNCRIHTAKISKAFRAQWGLESMLWPAASPDLNPIENVWALLKLKVAQLNPRPRSVPELKIALTRIWDELDPSTFDPYIDSMAKRVMLCVANKGGHTKY</sequence>
<dbReference type="GO" id="GO:0003677">
    <property type="term" value="F:DNA binding"/>
    <property type="evidence" value="ECO:0007669"/>
    <property type="project" value="InterPro"/>
</dbReference>